<keyword evidence="3" id="KW-0645">Protease</keyword>
<dbReference type="GO" id="GO:0008233">
    <property type="term" value="F:peptidase activity"/>
    <property type="evidence" value="ECO:0007669"/>
    <property type="project" value="UniProtKB-KW"/>
</dbReference>
<keyword evidence="3" id="KW-0378">Hydrolase</keyword>
<evidence type="ECO:0000259" key="2">
    <source>
        <dbReference type="PROSITE" id="PS51903"/>
    </source>
</evidence>
<keyword evidence="4" id="KW-1185">Reference proteome</keyword>
<dbReference type="SUPFAM" id="SSF81923">
    <property type="entry name" value="Double Clp-N motif"/>
    <property type="match status" value="1"/>
</dbReference>
<evidence type="ECO:0000313" key="4">
    <source>
        <dbReference type="Proteomes" id="UP001373496"/>
    </source>
</evidence>
<evidence type="ECO:0000313" key="3">
    <source>
        <dbReference type="EMBL" id="MEI4279001.1"/>
    </source>
</evidence>
<dbReference type="GO" id="GO:0006508">
    <property type="term" value="P:proteolysis"/>
    <property type="evidence" value="ECO:0007669"/>
    <property type="project" value="UniProtKB-KW"/>
</dbReference>
<dbReference type="PROSITE" id="PS51903">
    <property type="entry name" value="CLP_R"/>
    <property type="match status" value="1"/>
</dbReference>
<gene>
    <name evidence="3" type="ORF">UXQ13_11045</name>
</gene>
<accession>A0ABU8E805</accession>
<evidence type="ECO:0000256" key="1">
    <source>
        <dbReference type="PROSITE-ProRule" id="PRU01251"/>
    </source>
</evidence>
<sequence length="168" mass="17378">MFECFTDEARAVVVRAQDVARAAGADRIEPVHLLLSAAAGTGPGAGALRAAGLDADRAAASAAAAEATLLAGLGVDLDLVRERAEQSFGSGALDTRSRTGRLRFSGAAKRVLHEALRAEVAVGSRRLDDASVLLGVLAVRDAVVAAVLRDQDVEPLDLRRRLTTRGAA</sequence>
<reference evidence="3 4" key="1">
    <citation type="submission" date="2024-03" db="EMBL/GenBank/DDBJ databases">
        <title>Draft genome sequence of Klenkia terrae.</title>
        <authorList>
            <person name="Duangmal K."/>
            <person name="Chantavorakit T."/>
        </authorList>
    </citation>
    <scope>NUCLEOTIDE SEQUENCE [LARGE SCALE GENOMIC DNA]</scope>
    <source>
        <strain evidence="3 4">JCM 17786</strain>
    </source>
</reference>
<dbReference type="EMBL" id="JBAPLV010000010">
    <property type="protein sequence ID" value="MEI4279001.1"/>
    <property type="molecule type" value="Genomic_DNA"/>
</dbReference>
<organism evidence="3 4">
    <name type="scientific">Klenkia terrae</name>
    <dbReference type="NCBI Taxonomy" id="1052259"/>
    <lineage>
        <taxon>Bacteria</taxon>
        <taxon>Bacillati</taxon>
        <taxon>Actinomycetota</taxon>
        <taxon>Actinomycetes</taxon>
        <taxon>Geodermatophilales</taxon>
        <taxon>Geodermatophilaceae</taxon>
        <taxon>Klenkia</taxon>
    </lineage>
</organism>
<dbReference type="RefSeq" id="WP_225232345.1">
    <property type="nucleotide sequence ID" value="NZ_JBAPLV010000010.1"/>
</dbReference>
<dbReference type="InterPro" id="IPR004176">
    <property type="entry name" value="Clp_R_N"/>
</dbReference>
<protein>
    <submittedName>
        <fullName evidence="3">Clp protease N-terminal domain-containing protein</fullName>
    </submittedName>
</protein>
<name>A0ABU8E805_9ACTN</name>
<comment type="caution">
    <text evidence="3">The sequence shown here is derived from an EMBL/GenBank/DDBJ whole genome shotgun (WGS) entry which is preliminary data.</text>
</comment>
<dbReference type="Proteomes" id="UP001373496">
    <property type="component" value="Unassembled WGS sequence"/>
</dbReference>
<keyword evidence="1" id="KW-0677">Repeat</keyword>
<dbReference type="Pfam" id="PF02861">
    <property type="entry name" value="Clp_N"/>
    <property type="match status" value="2"/>
</dbReference>
<feature type="domain" description="Clp R" evidence="2">
    <location>
        <begin position="2"/>
        <end position="168"/>
    </location>
</feature>
<dbReference type="InterPro" id="IPR036628">
    <property type="entry name" value="Clp_N_dom_sf"/>
</dbReference>
<proteinExistence type="predicted"/>
<dbReference type="Gene3D" id="1.10.1780.10">
    <property type="entry name" value="Clp, N-terminal domain"/>
    <property type="match status" value="2"/>
</dbReference>